<evidence type="ECO:0000313" key="2">
    <source>
        <dbReference type="EnsemblFungi" id="EJT78985"/>
    </source>
</evidence>
<organism evidence="1">
    <name type="scientific">Gaeumannomyces tritici (strain R3-111a-1)</name>
    <name type="common">Wheat and barley take-all root rot fungus</name>
    <name type="synonym">Gaeumannomyces graminis var. tritici</name>
    <dbReference type="NCBI Taxonomy" id="644352"/>
    <lineage>
        <taxon>Eukaryota</taxon>
        <taxon>Fungi</taxon>
        <taxon>Dikarya</taxon>
        <taxon>Ascomycota</taxon>
        <taxon>Pezizomycotina</taxon>
        <taxon>Sordariomycetes</taxon>
        <taxon>Sordariomycetidae</taxon>
        <taxon>Magnaporthales</taxon>
        <taxon>Magnaporthaceae</taxon>
        <taxon>Gaeumannomyces</taxon>
    </lineage>
</organism>
<evidence type="ECO:0000313" key="3">
    <source>
        <dbReference type="Proteomes" id="UP000006039"/>
    </source>
</evidence>
<dbReference type="EMBL" id="GL385396">
    <property type="protein sequence ID" value="EJT78985.1"/>
    <property type="molecule type" value="Genomic_DNA"/>
</dbReference>
<accession>J3NS29</accession>
<keyword evidence="3" id="KW-1185">Reference proteome</keyword>
<dbReference type="VEuPathDB" id="FungiDB:GGTG_04076"/>
<reference evidence="1" key="3">
    <citation type="submission" date="2010-09" db="EMBL/GenBank/DDBJ databases">
        <title>Annotation of Gaeumannomyces graminis var. tritici R3-111a-1.</title>
        <authorList>
            <consortium name="The Broad Institute Genome Sequencing Platform"/>
            <person name="Ma L.-J."/>
            <person name="Dead R."/>
            <person name="Young S.K."/>
            <person name="Zeng Q."/>
            <person name="Gargeya S."/>
            <person name="Fitzgerald M."/>
            <person name="Haas B."/>
            <person name="Abouelleil A."/>
            <person name="Alvarado L."/>
            <person name="Arachchi H.M."/>
            <person name="Berlin A."/>
            <person name="Brown A."/>
            <person name="Chapman S.B."/>
            <person name="Chen Z."/>
            <person name="Dunbar C."/>
            <person name="Freedman E."/>
            <person name="Gearin G."/>
            <person name="Gellesch M."/>
            <person name="Goldberg J."/>
            <person name="Griggs A."/>
            <person name="Gujja S."/>
            <person name="Heiman D."/>
            <person name="Howarth C."/>
            <person name="Larson L."/>
            <person name="Lui A."/>
            <person name="MacDonald P.J.P."/>
            <person name="Mehta T."/>
            <person name="Montmayeur A."/>
            <person name="Murphy C."/>
            <person name="Neiman D."/>
            <person name="Pearson M."/>
            <person name="Priest M."/>
            <person name="Roberts A."/>
            <person name="Saif S."/>
            <person name="Shea T."/>
            <person name="Shenoy N."/>
            <person name="Sisk P."/>
            <person name="Stolte C."/>
            <person name="Sykes S."/>
            <person name="Yandava C."/>
            <person name="Wortman J."/>
            <person name="Nusbaum C."/>
            <person name="Birren B."/>
        </authorList>
    </citation>
    <scope>NUCLEOTIDE SEQUENCE</scope>
    <source>
        <strain evidence="1">R3-111a-1</strain>
    </source>
</reference>
<sequence>MGFNPSLSFGPKITRALNKSGKTTPKYIKSGSFALSIPVKVIEIFASLPGQGPNFGILRHCYWMYQTKSHHGMLRISLLEGFPKRDRILSR</sequence>
<dbReference type="GeneID" id="20344534"/>
<reference evidence="1" key="2">
    <citation type="submission" date="2010-07" db="EMBL/GenBank/DDBJ databases">
        <authorList>
            <consortium name="The Broad Institute Genome Sequencing Platform"/>
            <consortium name="Broad Institute Genome Sequencing Center for Infectious Disease"/>
            <person name="Ma L.-J."/>
            <person name="Dead R."/>
            <person name="Young S."/>
            <person name="Zeng Q."/>
            <person name="Koehrsen M."/>
            <person name="Alvarado L."/>
            <person name="Berlin A."/>
            <person name="Chapman S.B."/>
            <person name="Chen Z."/>
            <person name="Freedman E."/>
            <person name="Gellesch M."/>
            <person name="Goldberg J."/>
            <person name="Griggs A."/>
            <person name="Gujja S."/>
            <person name="Heilman E.R."/>
            <person name="Heiman D."/>
            <person name="Hepburn T."/>
            <person name="Howarth C."/>
            <person name="Jen D."/>
            <person name="Larson L."/>
            <person name="Mehta T."/>
            <person name="Neiman D."/>
            <person name="Pearson M."/>
            <person name="Roberts A."/>
            <person name="Saif S."/>
            <person name="Shea T."/>
            <person name="Shenoy N."/>
            <person name="Sisk P."/>
            <person name="Stolte C."/>
            <person name="Sykes S."/>
            <person name="Walk T."/>
            <person name="White J."/>
            <person name="Yandava C."/>
            <person name="Haas B."/>
            <person name="Nusbaum C."/>
            <person name="Birren B."/>
        </authorList>
    </citation>
    <scope>NUCLEOTIDE SEQUENCE</scope>
    <source>
        <strain evidence="1">R3-111a-1</strain>
    </source>
</reference>
<reference evidence="2" key="4">
    <citation type="journal article" date="2015" name="G3 (Bethesda)">
        <title>Genome sequences of three phytopathogenic species of the Magnaporthaceae family of fungi.</title>
        <authorList>
            <person name="Okagaki L.H."/>
            <person name="Nunes C.C."/>
            <person name="Sailsbery J."/>
            <person name="Clay B."/>
            <person name="Brown D."/>
            <person name="John T."/>
            <person name="Oh Y."/>
            <person name="Young N."/>
            <person name="Fitzgerald M."/>
            <person name="Haas B.J."/>
            <person name="Zeng Q."/>
            <person name="Young S."/>
            <person name="Adiconis X."/>
            <person name="Fan L."/>
            <person name="Levin J.Z."/>
            <person name="Mitchell T.K."/>
            <person name="Okubara P.A."/>
            <person name="Farman M.L."/>
            <person name="Kohn L.M."/>
            <person name="Birren B."/>
            <person name="Ma L.-J."/>
            <person name="Dean R.A."/>
        </authorList>
    </citation>
    <scope>NUCLEOTIDE SEQUENCE</scope>
    <source>
        <strain evidence="2">R3-111a-1</strain>
    </source>
</reference>
<dbReference type="AlphaFoldDB" id="J3NS29"/>
<reference evidence="2" key="5">
    <citation type="submission" date="2018-04" db="UniProtKB">
        <authorList>
            <consortium name="EnsemblFungi"/>
        </authorList>
    </citation>
    <scope>IDENTIFICATION</scope>
    <source>
        <strain evidence="2">R3-111a-1</strain>
    </source>
</reference>
<name>J3NS29_GAET3</name>
<reference evidence="3" key="1">
    <citation type="submission" date="2010-07" db="EMBL/GenBank/DDBJ databases">
        <title>The genome sequence of Gaeumannomyces graminis var. tritici strain R3-111a-1.</title>
        <authorList>
            <consortium name="The Broad Institute Genome Sequencing Platform"/>
            <person name="Ma L.-J."/>
            <person name="Dead R."/>
            <person name="Young S."/>
            <person name="Zeng Q."/>
            <person name="Koehrsen M."/>
            <person name="Alvarado L."/>
            <person name="Berlin A."/>
            <person name="Chapman S.B."/>
            <person name="Chen Z."/>
            <person name="Freedman E."/>
            <person name="Gellesch M."/>
            <person name="Goldberg J."/>
            <person name="Griggs A."/>
            <person name="Gujja S."/>
            <person name="Heilman E.R."/>
            <person name="Heiman D."/>
            <person name="Hepburn T."/>
            <person name="Howarth C."/>
            <person name="Jen D."/>
            <person name="Larson L."/>
            <person name="Mehta T."/>
            <person name="Neiman D."/>
            <person name="Pearson M."/>
            <person name="Roberts A."/>
            <person name="Saif S."/>
            <person name="Shea T."/>
            <person name="Shenoy N."/>
            <person name="Sisk P."/>
            <person name="Stolte C."/>
            <person name="Sykes S."/>
            <person name="Walk T."/>
            <person name="White J."/>
            <person name="Yandava C."/>
            <person name="Haas B."/>
            <person name="Nusbaum C."/>
            <person name="Birren B."/>
        </authorList>
    </citation>
    <scope>NUCLEOTIDE SEQUENCE [LARGE SCALE GENOMIC DNA]</scope>
    <source>
        <strain evidence="3">R3-111a-1</strain>
    </source>
</reference>
<dbReference type="RefSeq" id="XP_009220130.1">
    <property type="nucleotide sequence ID" value="XM_009221866.1"/>
</dbReference>
<gene>
    <name evidence="2" type="primary">20344534</name>
    <name evidence="1" type="ORF">GGTG_04076</name>
</gene>
<dbReference type="Proteomes" id="UP000006039">
    <property type="component" value="Unassembled WGS sequence"/>
</dbReference>
<evidence type="ECO:0000313" key="1">
    <source>
        <dbReference type="EMBL" id="EJT78985.1"/>
    </source>
</evidence>
<protein>
    <submittedName>
        <fullName evidence="1 2">Uncharacterized protein</fullName>
    </submittedName>
</protein>
<dbReference type="EnsemblFungi" id="EJT78985">
    <property type="protein sequence ID" value="EJT78985"/>
    <property type="gene ID" value="GGTG_04076"/>
</dbReference>
<dbReference type="HOGENOM" id="CLU_2427147_0_0_1"/>
<proteinExistence type="predicted"/>